<accession>A0ABR0Q5Y0</accession>
<dbReference type="EMBL" id="JARKNE010000005">
    <property type="protein sequence ID" value="KAK5834393.1"/>
    <property type="molecule type" value="Genomic_DNA"/>
</dbReference>
<keyword evidence="5" id="KW-0256">Endoplasmic reticulum</keyword>
<gene>
    <name evidence="11" type="ORF">PVK06_018271</name>
</gene>
<dbReference type="Proteomes" id="UP001358586">
    <property type="component" value="Chromosome 5"/>
</dbReference>
<feature type="region of interest" description="Disordered" evidence="10">
    <location>
        <begin position="747"/>
        <end position="768"/>
    </location>
</feature>
<comment type="subcellular location">
    <subcellularLocation>
        <location evidence="1">Cell membrane</location>
        <topology evidence="1">Single-pass membrane protein</topology>
    </subcellularLocation>
    <subcellularLocation>
        <location evidence="2">Endoplasmic reticulum membrane</location>
        <topology evidence="2">Single-pass membrane protein</topology>
    </subcellularLocation>
</comment>
<keyword evidence="6" id="KW-1133">Transmembrane helix</keyword>
<keyword evidence="4" id="KW-0812">Transmembrane</keyword>
<dbReference type="InterPro" id="IPR055282">
    <property type="entry name" value="PPI1-4"/>
</dbReference>
<feature type="compositionally biased region" description="Basic and acidic residues" evidence="10">
    <location>
        <begin position="1425"/>
        <end position="1435"/>
    </location>
</feature>
<keyword evidence="8" id="KW-0472">Membrane</keyword>
<protein>
    <submittedName>
        <fullName evidence="11">Uncharacterized protein</fullName>
    </submittedName>
</protein>
<keyword evidence="12" id="KW-1185">Reference proteome</keyword>
<feature type="compositionally biased region" description="Basic residues" evidence="10">
    <location>
        <begin position="1384"/>
        <end position="1396"/>
    </location>
</feature>
<feature type="region of interest" description="Disordered" evidence="10">
    <location>
        <begin position="1075"/>
        <end position="1095"/>
    </location>
</feature>
<evidence type="ECO:0000256" key="4">
    <source>
        <dbReference type="ARBA" id="ARBA00022692"/>
    </source>
</evidence>
<sequence>MTKTEVTVLHVAAEVDVVAEKDNEKRYLLNSAKVSCAKVGSGCSDVDVNGNDSVNGVVVEPDGNCVVEEEHEVKSESDSVPITMHQQEVCIEAEKENETRYLVNGANTSSVKVGSGSTDVYVNVNGSDSVNGVVVESGDNCIVEKDHEVKSESDSVTMTMNQQEVDIVAEKENETRYLLNGANASCVKVGFGSFDGSDSVNGVVVESGDNYIVEDDHEVKSESDSVTITMHQQEVGIEAEKENETSYLLNGANTSSVKVGSGSTDVYVNVNGSDSVNGVVVESGDNCIVEEDHEVKSESDSVTITMNQQEVDIVAEKENETSYLLNGANASCLKVGFGSFDVYVNVSDSVNGVVVESDDNYIVEDDHEVKSESDSVTITMHQQEVGIEAEKENETSYLLNGTNKSRIKVGSVSTDVYVNVNGSDSVNGVVVESGDNCIVEEDHEVKSESDSVTFTMNQQEVDIVAEKEKETRYLLNGANASCVKVSFGSFDVYVNGSDSVNGVVVESGDNCIVEDDHEVKSESDSITITRRQQEVGIEAEKENETSYLLNGANTSSVKVGSGSTDVYVNVNGSDSVNGVVVESGDNCIVEEDHEVKSESDSVTISMNQQEVDIVAEKEKETSYLLNGANVSCLKVGFGSFDVYANGSDSVNGVVLESGDNYIVEDDHKVKSESDSVTITMHQQEVGIEAEKENETSYLLNGANTSCVKVGSSSTDVYVNVNGSDSVNGVVVESGDNCIVEEDHEVKSESDSVTISMNQQEGEKPVEEKGGYVQEKSGDGDDCLAKQTVQEAAVVIDSRVEKSDSVSESSVVIDSGLKQSDGKVDGSVETDANSIVINSVTTDDDATHIEIKTGSESSQSSTTVETDTNFVVGSISFSVDVQSNQYNGNLANSEIASQLVDKSLDVVSGLKSETNVSSDSISVVVSNPAERTCGVTDGGIEFGSLDDEAERKAPFNYMIRVPRNNDESLKVKIRLAQTKVDEKSRIRDGIRNDMQSTRVTCKEYGNDFNAAVSQERKARDFHRSKCREIESMQSMMDIEDIDVKIRNMEWTIQHETLPLKDEKKFISDIKQLKQTREKLSSTMSRQDENQQGLDGKERLKSLKKEADQLKANLKNAEAITKAAKRKYYEETEKLSELQYQFKAANHIQQEAYAQLQSLKKQSYEKSKHFWQYKDDLNKANELASKGDKVALQNFCINQVEKFMDLWNNNDEFRKEYIRCNERSTLWRLRTLDGRALGPGEVPPVIPRAVNGKAVVDHTMSGLTLEDRTQELEAAKKAEKVLAEKVVEQKKFTKSAPPESVSTTASNGEKIEEAEEEKPKRTKEEEESDRKAEELRKEEEAAKLKEQRQFEEIAKAKEALERKRRKAEKDEAREANRAAKEAEKKEKKREKRAKKKEKQKAVATAADTGIEDEALSACSTSETLAETSKEIENKEKPIAATTERPQKASKFVKQAKVTAIPPPIRNRGKQKMRPWMREIISNYLILGCKGWDLYK</sequence>
<evidence type="ECO:0000313" key="12">
    <source>
        <dbReference type="Proteomes" id="UP001358586"/>
    </source>
</evidence>
<organism evidence="11 12">
    <name type="scientific">Gossypium arboreum</name>
    <name type="common">Tree cotton</name>
    <name type="synonym">Gossypium nanking</name>
    <dbReference type="NCBI Taxonomy" id="29729"/>
    <lineage>
        <taxon>Eukaryota</taxon>
        <taxon>Viridiplantae</taxon>
        <taxon>Streptophyta</taxon>
        <taxon>Embryophyta</taxon>
        <taxon>Tracheophyta</taxon>
        <taxon>Spermatophyta</taxon>
        <taxon>Magnoliopsida</taxon>
        <taxon>eudicotyledons</taxon>
        <taxon>Gunneridae</taxon>
        <taxon>Pentapetalae</taxon>
        <taxon>rosids</taxon>
        <taxon>malvids</taxon>
        <taxon>Malvales</taxon>
        <taxon>Malvaceae</taxon>
        <taxon>Malvoideae</taxon>
        <taxon>Gossypium</taxon>
    </lineage>
</organism>
<evidence type="ECO:0000256" key="8">
    <source>
        <dbReference type="ARBA" id="ARBA00023136"/>
    </source>
</evidence>
<comment type="caution">
    <text evidence="11">The sequence shown here is derived from an EMBL/GenBank/DDBJ whole genome shotgun (WGS) entry which is preliminary data.</text>
</comment>
<feature type="compositionally biased region" description="Polar residues" evidence="10">
    <location>
        <begin position="1415"/>
        <end position="1424"/>
    </location>
</feature>
<evidence type="ECO:0000256" key="9">
    <source>
        <dbReference type="ARBA" id="ARBA00038080"/>
    </source>
</evidence>
<evidence type="ECO:0000256" key="5">
    <source>
        <dbReference type="ARBA" id="ARBA00022824"/>
    </source>
</evidence>
<feature type="compositionally biased region" description="Polar residues" evidence="10">
    <location>
        <begin position="750"/>
        <end position="759"/>
    </location>
</feature>
<proteinExistence type="inferred from homology"/>
<comment type="similarity">
    <text evidence="9">Belongs to the plant Proton pump-interactor protein family.</text>
</comment>
<reference evidence="11 12" key="1">
    <citation type="submission" date="2023-03" db="EMBL/GenBank/DDBJ databases">
        <title>WGS of Gossypium arboreum.</title>
        <authorList>
            <person name="Yu D."/>
        </authorList>
    </citation>
    <scope>NUCLEOTIDE SEQUENCE [LARGE SCALE GENOMIC DNA]</scope>
    <source>
        <tissue evidence="11">Leaf</tissue>
    </source>
</reference>
<dbReference type="PANTHER" id="PTHR32219:SF3">
    <property type="entry name" value="CALPONIN-LIKE DOMAIN PROTEIN"/>
    <property type="match status" value="1"/>
</dbReference>
<evidence type="ECO:0000256" key="1">
    <source>
        <dbReference type="ARBA" id="ARBA00004162"/>
    </source>
</evidence>
<keyword evidence="3" id="KW-1003">Cell membrane</keyword>
<feature type="region of interest" description="Disordered" evidence="10">
    <location>
        <begin position="1288"/>
        <end position="1468"/>
    </location>
</feature>
<dbReference type="PANTHER" id="PTHR32219">
    <property type="entry name" value="RNA-BINDING PROTEIN YLMH-RELATED"/>
    <property type="match status" value="1"/>
</dbReference>
<evidence type="ECO:0000256" key="3">
    <source>
        <dbReference type="ARBA" id="ARBA00022475"/>
    </source>
</evidence>
<keyword evidence="7" id="KW-0175">Coiled coil</keyword>
<evidence type="ECO:0000256" key="6">
    <source>
        <dbReference type="ARBA" id="ARBA00022989"/>
    </source>
</evidence>
<evidence type="ECO:0000256" key="10">
    <source>
        <dbReference type="SAM" id="MobiDB-lite"/>
    </source>
</evidence>
<name>A0ABR0Q5Y0_GOSAR</name>
<evidence type="ECO:0000256" key="7">
    <source>
        <dbReference type="ARBA" id="ARBA00023054"/>
    </source>
</evidence>
<evidence type="ECO:0000313" key="11">
    <source>
        <dbReference type="EMBL" id="KAK5834393.1"/>
    </source>
</evidence>
<feature type="compositionally biased region" description="Basic and acidic residues" evidence="10">
    <location>
        <begin position="1315"/>
        <end position="1383"/>
    </location>
</feature>
<feature type="compositionally biased region" description="Polar residues" evidence="10">
    <location>
        <begin position="1079"/>
        <end position="1091"/>
    </location>
</feature>
<evidence type="ECO:0000256" key="2">
    <source>
        <dbReference type="ARBA" id="ARBA00004389"/>
    </source>
</evidence>